<comment type="caution">
    <text evidence="1">The sequence shown here is derived from an EMBL/GenBank/DDBJ whole genome shotgun (WGS) entry which is preliminary data.</text>
</comment>
<dbReference type="RefSeq" id="WP_344134460.1">
    <property type="nucleotide sequence ID" value="NZ_BAAALT010000136.1"/>
</dbReference>
<evidence type="ECO:0000313" key="2">
    <source>
        <dbReference type="Proteomes" id="UP001500218"/>
    </source>
</evidence>
<gene>
    <name evidence="1" type="ORF">GCM10009682_40570</name>
</gene>
<evidence type="ECO:0000313" key="1">
    <source>
        <dbReference type="EMBL" id="GAA1815542.1"/>
    </source>
</evidence>
<accession>A0ABN2MAB1</accession>
<protein>
    <submittedName>
        <fullName evidence="1">Uncharacterized protein</fullName>
    </submittedName>
</protein>
<dbReference type="Proteomes" id="UP001500218">
    <property type="component" value="Unassembled WGS sequence"/>
</dbReference>
<reference evidence="1 2" key="1">
    <citation type="journal article" date="2019" name="Int. J. Syst. Evol. Microbiol.">
        <title>The Global Catalogue of Microorganisms (GCM) 10K type strain sequencing project: providing services to taxonomists for standard genome sequencing and annotation.</title>
        <authorList>
            <consortium name="The Broad Institute Genomics Platform"/>
            <consortium name="The Broad Institute Genome Sequencing Center for Infectious Disease"/>
            <person name="Wu L."/>
            <person name="Ma J."/>
        </authorList>
    </citation>
    <scope>NUCLEOTIDE SEQUENCE [LARGE SCALE GENOMIC DNA]</scope>
    <source>
        <strain evidence="1 2">JCM 13250</strain>
    </source>
</reference>
<name>A0ABN2MAB1_9ACTN</name>
<dbReference type="EMBL" id="BAAALT010000136">
    <property type="protein sequence ID" value="GAA1815542.1"/>
    <property type="molecule type" value="Genomic_DNA"/>
</dbReference>
<proteinExistence type="predicted"/>
<organism evidence="1 2">
    <name type="scientific">Luedemannella flava</name>
    <dbReference type="NCBI Taxonomy" id="349316"/>
    <lineage>
        <taxon>Bacteria</taxon>
        <taxon>Bacillati</taxon>
        <taxon>Actinomycetota</taxon>
        <taxon>Actinomycetes</taxon>
        <taxon>Micromonosporales</taxon>
        <taxon>Micromonosporaceae</taxon>
        <taxon>Luedemannella</taxon>
    </lineage>
</organism>
<keyword evidence="2" id="KW-1185">Reference proteome</keyword>
<sequence length="278" mass="30469">MIITPRRIPLGAERDILMRCYGYRLTRTSTVMGADPSYAAADVAAARGAGWPVRQPERWSAREVVERADEAATALNEDAVLAAFVAGMSSAPRGRQTIISYGWARFLRASAKRAGDVPDCGLEPATDVDVTEVLLRLALGWAWNEIPNRYLPDLEAATSEGLPEPDAQDRAQLRALLDLIRSSPTGTIPSALEKRLARAKLLPGTDKYQRYGILIGLSEYGVLPSPVLPPMWDRFIPTAERHAASRTLRGPRRSDITLPLAGWRGGIDEYRAARLLAL</sequence>